<dbReference type="EMBL" id="MPDK01000005">
    <property type="protein sequence ID" value="PWI58237.1"/>
    <property type="molecule type" value="Genomic_DNA"/>
</dbReference>
<name>A0A2U3DAD0_SULT2</name>
<comment type="caution">
    <text evidence="3">The sequence shown here is derived from an EMBL/GenBank/DDBJ whole genome shotgun (WGS) entry which is preliminary data.</text>
</comment>
<organism evidence="3 4">
    <name type="scientific">Sulfoacidibacillus thermotolerans</name>
    <name type="common">Acidibacillus sulfuroxidans</name>
    <dbReference type="NCBI Taxonomy" id="1765684"/>
    <lineage>
        <taxon>Bacteria</taxon>
        <taxon>Bacillati</taxon>
        <taxon>Bacillota</taxon>
        <taxon>Bacilli</taxon>
        <taxon>Bacillales</taxon>
        <taxon>Alicyclobacillaceae</taxon>
        <taxon>Sulfoacidibacillus</taxon>
    </lineage>
</organism>
<feature type="region of interest" description="Disordered" evidence="1">
    <location>
        <begin position="342"/>
        <end position="408"/>
    </location>
</feature>
<evidence type="ECO:0000313" key="3">
    <source>
        <dbReference type="EMBL" id="PWI58237.1"/>
    </source>
</evidence>
<feature type="compositionally biased region" description="Low complexity" evidence="1">
    <location>
        <begin position="363"/>
        <end position="380"/>
    </location>
</feature>
<dbReference type="RefSeq" id="WP_109430030.1">
    <property type="nucleotide sequence ID" value="NZ_MPDK01000005.1"/>
</dbReference>
<keyword evidence="4" id="KW-1185">Reference proteome</keyword>
<dbReference type="PROSITE" id="PS51257">
    <property type="entry name" value="PROKAR_LIPOPROTEIN"/>
    <property type="match status" value="1"/>
</dbReference>
<keyword evidence="2" id="KW-0812">Transmembrane</keyword>
<accession>A0A2U3DAD0</accession>
<sequence length="408" mass="41728">MRNVRRAVWAVMISMIAMSVTGCGFVNVQTLTPNAKRTSVVVVGTSAVLSSFAVASALEGAIGGITAVSITAPEHVAQLEQDLQVAHARAVIFLNPTSAEQALAQTQKNVHFVWIGYSGSQIPPANVTWIIPNVQRLASIAGYLAGGIHGYGKPVGILLGSLPSDIRSSDVVAAISSGMHCAYSSAIPELFAGSTQQQLAMLASNPVRDLIVIGGLTSAVKSAVQALSLPVIDVNLGARGLSYQTQIGQLDVNAFDAAALSLALHTLEANSALPSVLQTSTGEFVALSGYPGWQGSSGVQVYQTLCTTGKITPSQYANTSLPVQTALAWHLPVPPVLMPSSALQGPTTVKTGAQGTSVTLPQSNSSGSTTATSSFASAGTQVSHLTNSVGSVPKDPSSSAKSTGKPKG</sequence>
<reference evidence="3 4" key="1">
    <citation type="submission" date="2016-11" db="EMBL/GenBank/DDBJ databases">
        <title>Comparative genomics of Acidibacillus ferroxidans species.</title>
        <authorList>
            <person name="Oliveira G."/>
            <person name="Nunes G."/>
            <person name="Oliveira R."/>
            <person name="Araujo F."/>
            <person name="Salim A."/>
            <person name="Scholte L."/>
            <person name="Morais D."/>
            <person name="Nancucheo I."/>
            <person name="Johnson D.B."/>
            <person name="Grail B."/>
            <person name="Bittencourt J."/>
            <person name="Valadares R."/>
        </authorList>
    </citation>
    <scope>NUCLEOTIDE SEQUENCE [LARGE SCALE GENOMIC DNA]</scope>
    <source>
        <strain evidence="3 4">Y002</strain>
    </source>
</reference>
<dbReference type="Proteomes" id="UP000245380">
    <property type="component" value="Unassembled WGS sequence"/>
</dbReference>
<evidence type="ECO:0000256" key="1">
    <source>
        <dbReference type="SAM" id="MobiDB-lite"/>
    </source>
</evidence>
<keyword evidence="2" id="KW-0472">Membrane</keyword>
<feature type="transmembrane region" description="Helical" evidence="2">
    <location>
        <begin position="7"/>
        <end position="28"/>
    </location>
</feature>
<protein>
    <submittedName>
        <fullName evidence="3">Uncharacterized protein</fullName>
    </submittedName>
</protein>
<feature type="compositionally biased region" description="Polar residues" evidence="1">
    <location>
        <begin position="342"/>
        <end position="362"/>
    </location>
</feature>
<feature type="compositionally biased region" description="Polar residues" evidence="1">
    <location>
        <begin position="381"/>
        <end position="402"/>
    </location>
</feature>
<evidence type="ECO:0000256" key="2">
    <source>
        <dbReference type="SAM" id="Phobius"/>
    </source>
</evidence>
<proteinExistence type="predicted"/>
<evidence type="ECO:0000313" key="4">
    <source>
        <dbReference type="Proteomes" id="UP000245380"/>
    </source>
</evidence>
<dbReference type="AlphaFoldDB" id="A0A2U3DAD0"/>
<keyword evidence="2" id="KW-1133">Transmembrane helix</keyword>
<gene>
    <name evidence="3" type="ORF">BM613_04735</name>
</gene>